<comment type="caution">
    <text evidence="1">The sequence shown here is derived from an EMBL/GenBank/DDBJ whole genome shotgun (WGS) entry which is preliminary data.</text>
</comment>
<evidence type="ECO:0000313" key="2">
    <source>
        <dbReference type="Proteomes" id="UP001429564"/>
    </source>
</evidence>
<keyword evidence="2" id="KW-1185">Reference proteome</keyword>
<reference evidence="1 2" key="1">
    <citation type="submission" date="2018-05" db="EMBL/GenBank/DDBJ databases">
        <authorList>
            <person name="Zhang Y.-J."/>
        </authorList>
    </citation>
    <scope>NUCLEOTIDE SEQUENCE [LARGE SCALE GENOMIC DNA]</scope>
    <source>
        <strain evidence="1 2">CY04</strain>
    </source>
</reference>
<dbReference type="Proteomes" id="UP001429564">
    <property type="component" value="Unassembled WGS sequence"/>
</dbReference>
<protein>
    <submittedName>
        <fullName evidence="1">Uncharacterized protein</fullName>
    </submittedName>
</protein>
<name>A0ABX0W375_9RHOB</name>
<gene>
    <name evidence="1" type="ORF">DL239_03730</name>
</gene>
<organism evidence="1 2">
    <name type="scientific">Parasedimentitalea denitrificans</name>
    <dbReference type="NCBI Taxonomy" id="2211118"/>
    <lineage>
        <taxon>Bacteria</taxon>
        <taxon>Pseudomonadati</taxon>
        <taxon>Pseudomonadota</taxon>
        <taxon>Alphaproteobacteria</taxon>
        <taxon>Rhodobacterales</taxon>
        <taxon>Paracoccaceae</taxon>
        <taxon>Parasedimentitalea</taxon>
    </lineage>
</organism>
<sequence length="135" mass="14950">MDLDGETRRGCKCVWLEGFGKKPVSKKDGAAHAEADGSSTRVLKAVKNAPFLREPLVLWPGVSVLAGVSRRERYRRDGLRAAKQGVRRTEGIATVPQRGKGRCLRREYLGNEKLGDCVLVCRQGEGFCHMGRKLL</sequence>
<dbReference type="EMBL" id="QHLQ01000002">
    <property type="protein sequence ID" value="NIZ60084.1"/>
    <property type="molecule type" value="Genomic_DNA"/>
</dbReference>
<accession>A0ABX0W375</accession>
<proteinExistence type="predicted"/>
<evidence type="ECO:0000313" key="1">
    <source>
        <dbReference type="EMBL" id="NIZ60084.1"/>
    </source>
</evidence>